<dbReference type="HOGENOM" id="CLU_2183952_0_0_1"/>
<dbReference type="AlphaFoldDB" id="A0A0D1WIJ4"/>
<accession>A0A0D1WIJ4</accession>
<evidence type="ECO:0000256" key="1">
    <source>
        <dbReference type="SAM" id="MobiDB-lite"/>
    </source>
</evidence>
<organism evidence="2 3">
    <name type="scientific">Exophiala mesophila</name>
    <name type="common">Black yeast-like fungus</name>
    <dbReference type="NCBI Taxonomy" id="212818"/>
    <lineage>
        <taxon>Eukaryota</taxon>
        <taxon>Fungi</taxon>
        <taxon>Dikarya</taxon>
        <taxon>Ascomycota</taxon>
        <taxon>Pezizomycotina</taxon>
        <taxon>Eurotiomycetes</taxon>
        <taxon>Chaetothyriomycetidae</taxon>
        <taxon>Chaetothyriales</taxon>
        <taxon>Herpotrichiellaceae</taxon>
        <taxon>Exophiala</taxon>
    </lineage>
</organism>
<name>A0A0D1WIJ4_EXOME</name>
<evidence type="ECO:0000313" key="3">
    <source>
        <dbReference type="Proteomes" id="UP000054302"/>
    </source>
</evidence>
<protein>
    <submittedName>
        <fullName evidence="2">Uncharacterized protein</fullName>
    </submittedName>
</protein>
<proteinExistence type="predicted"/>
<evidence type="ECO:0000313" key="2">
    <source>
        <dbReference type="EMBL" id="KIV88655.1"/>
    </source>
</evidence>
<dbReference type="GeneID" id="27326164"/>
<sequence length="109" mass="12917">MQASGWTGFDEKEDLPRPNDNLPMRKTTGGRRWPLLCQYLPETYRITDQDYLIRIKSKAGKRRGSGDRRRRSFMPVRLLTEFKHDDLYVRMLTNKHFLPRTPFASENDG</sequence>
<reference evidence="2 3" key="1">
    <citation type="submission" date="2015-01" db="EMBL/GenBank/DDBJ databases">
        <title>The Genome Sequence of Exophiala mesophila CBS40295.</title>
        <authorList>
            <consortium name="The Broad Institute Genomics Platform"/>
            <person name="Cuomo C."/>
            <person name="de Hoog S."/>
            <person name="Gorbushina A."/>
            <person name="Stielow B."/>
            <person name="Teixiera M."/>
            <person name="Abouelleil A."/>
            <person name="Chapman S.B."/>
            <person name="Priest M."/>
            <person name="Young S.K."/>
            <person name="Wortman J."/>
            <person name="Nusbaum C."/>
            <person name="Birren B."/>
        </authorList>
    </citation>
    <scope>NUCLEOTIDE SEQUENCE [LARGE SCALE GENOMIC DNA]</scope>
    <source>
        <strain evidence="2 3">CBS 40295</strain>
    </source>
</reference>
<dbReference type="RefSeq" id="XP_016220229.1">
    <property type="nucleotide sequence ID" value="XM_016373318.1"/>
</dbReference>
<dbReference type="Proteomes" id="UP000054302">
    <property type="component" value="Unassembled WGS sequence"/>
</dbReference>
<dbReference type="EMBL" id="KN847525">
    <property type="protein sequence ID" value="KIV88655.1"/>
    <property type="molecule type" value="Genomic_DNA"/>
</dbReference>
<feature type="region of interest" description="Disordered" evidence="1">
    <location>
        <begin position="1"/>
        <end position="28"/>
    </location>
</feature>
<gene>
    <name evidence="2" type="ORF">PV10_08319</name>
</gene>
<dbReference type="VEuPathDB" id="FungiDB:PV10_08319"/>
<keyword evidence="3" id="KW-1185">Reference proteome</keyword>